<dbReference type="EMBL" id="JAQJAE010000002">
    <property type="protein sequence ID" value="KAJ5607719.1"/>
    <property type="molecule type" value="Genomic_DNA"/>
</dbReference>
<protein>
    <submittedName>
        <fullName evidence="2">FAD dependent oxidoreductase</fullName>
    </submittedName>
</protein>
<dbReference type="InterPro" id="IPR036188">
    <property type="entry name" value="FAD/NAD-bd_sf"/>
</dbReference>
<dbReference type="Gene3D" id="3.50.50.60">
    <property type="entry name" value="FAD/NAD(P)-binding domain"/>
    <property type="match status" value="1"/>
</dbReference>
<dbReference type="AlphaFoldDB" id="A0AAD6EBB7"/>
<evidence type="ECO:0000313" key="3">
    <source>
        <dbReference type="Proteomes" id="UP001213799"/>
    </source>
</evidence>
<accession>A0AAD6EBB7</accession>
<reference evidence="2" key="2">
    <citation type="submission" date="2023-01" db="EMBL/GenBank/DDBJ databases">
        <authorList>
            <person name="Petersen C."/>
        </authorList>
    </citation>
    <scope>NUCLEOTIDE SEQUENCE</scope>
    <source>
        <strain evidence="2">IBT 12815</strain>
    </source>
</reference>
<evidence type="ECO:0000313" key="2">
    <source>
        <dbReference type="EMBL" id="KAJ5607719.1"/>
    </source>
</evidence>
<dbReference type="Proteomes" id="UP001213799">
    <property type="component" value="Unassembled WGS sequence"/>
</dbReference>
<feature type="chain" id="PRO_5041996747" evidence="1">
    <location>
        <begin position="20"/>
        <end position="137"/>
    </location>
</feature>
<evidence type="ECO:0000256" key="1">
    <source>
        <dbReference type="SAM" id="SignalP"/>
    </source>
</evidence>
<name>A0AAD6EBB7_9EURO</name>
<reference evidence="2" key="1">
    <citation type="journal article" date="2023" name="IMA Fungus">
        <title>Comparative genomic study of the Penicillium genus elucidates a diverse pangenome and 15 lateral gene transfer events.</title>
        <authorList>
            <person name="Petersen C."/>
            <person name="Sorensen T."/>
            <person name="Nielsen M.R."/>
            <person name="Sondergaard T.E."/>
            <person name="Sorensen J.L."/>
            <person name="Fitzpatrick D.A."/>
            <person name="Frisvad J.C."/>
            <person name="Nielsen K.L."/>
        </authorList>
    </citation>
    <scope>NUCLEOTIDE SEQUENCE</scope>
    <source>
        <strain evidence="2">IBT 12815</strain>
    </source>
</reference>
<feature type="signal peptide" evidence="1">
    <location>
        <begin position="1"/>
        <end position="19"/>
    </location>
</feature>
<sequence length="137" mass="15058">MAVMAPVLWALPCPRLILSAANLSRPFVEGSIETCKSVGVQGLEKLTPDQIRARFSVVTGKLDGWNINVWNPTAGWAAAGTAIERMAGRCSAEGGEIHFGEDEGECAASARESSQRMARDTRRMWSFWPRELGHLHY</sequence>
<comment type="caution">
    <text evidence="2">The sequence shown here is derived from an EMBL/GenBank/DDBJ whole genome shotgun (WGS) entry which is preliminary data.</text>
</comment>
<dbReference type="Gene3D" id="3.30.9.10">
    <property type="entry name" value="D-Amino Acid Oxidase, subunit A, domain 2"/>
    <property type="match status" value="1"/>
</dbReference>
<gene>
    <name evidence="2" type="ORF">N7537_004338</name>
</gene>
<organism evidence="2 3">
    <name type="scientific">Penicillium hordei</name>
    <dbReference type="NCBI Taxonomy" id="40994"/>
    <lineage>
        <taxon>Eukaryota</taxon>
        <taxon>Fungi</taxon>
        <taxon>Dikarya</taxon>
        <taxon>Ascomycota</taxon>
        <taxon>Pezizomycotina</taxon>
        <taxon>Eurotiomycetes</taxon>
        <taxon>Eurotiomycetidae</taxon>
        <taxon>Eurotiales</taxon>
        <taxon>Aspergillaceae</taxon>
        <taxon>Penicillium</taxon>
    </lineage>
</organism>
<dbReference type="RefSeq" id="XP_056755143.1">
    <property type="nucleotide sequence ID" value="XM_056895395.1"/>
</dbReference>
<dbReference type="GeneID" id="81585637"/>
<proteinExistence type="predicted"/>
<keyword evidence="3" id="KW-1185">Reference proteome</keyword>
<keyword evidence="1" id="KW-0732">Signal</keyword>